<dbReference type="EMBL" id="CP017624">
    <property type="protein sequence ID" value="AOW27992.1"/>
    <property type="molecule type" value="Genomic_DNA"/>
</dbReference>
<keyword evidence="1" id="KW-0732">Signal</keyword>
<dbReference type="GeneID" id="3643933"/>
<reference evidence="3 4" key="1">
    <citation type="journal article" date="2004" name="Proc. Natl. Acad. Sci. U.S.A.">
        <title>The diploid genome sequence of Candida albicans.</title>
        <authorList>
            <person name="Jones T."/>
            <person name="Federspiel N.A."/>
            <person name="Chibana H."/>
            <person name="Dungan J."/>
            <person name="Kalman S."/>
            <person name="Magee B.B."/>
            <person name="Newport G."/>
            <person name="Thorstenson Y.R."/>
            <person name="Agabian N."/>
            <person name="Magee P.T."/>
            <person name="Davis R.W."/>
            <person name="Scherer S."/>
        </authorList>
    </citation>
    <scope>NUCLEOTIDE SEQUENCE [LARGE SCALE GENOMIC DNA]</scope>
    <source>
        <strain evidence="4">SC5314 / ATCC MYA-2876</strain>
    </source>
</reference>
<dbReference type="OMA" id="LIQTQWS"/>
<reference evidence="3 4" key="2">
    <citation type="journal article" date="2007" name="Genome Biol.">
        <title>Assembly of the Candida albicans genome into sixteen supercontigs aligned on the eight chromosomes.</title>
        <authorList>
            <person name="van het Hoog M."/>
            <person name="Rast T.J."/>
            <person name="Martchenko M."/>
            <person name="Grindle S."/>
            <person name="Dignard D."/>
            <person name="Hogues H."/>
            <person name="Cuomo C."/>
            <person name="Berriman M."/>
            <person name="Scherer S."/>
            <person name="Magee B.B."/>
            <person name="Whiteway M."/>
            <person name="Chibana H."/>
            <person name="Nantel A."/>
            <person name="Magee P.T."/>
        </authorList>
    </citation>
    <scope>GENOME REANNOTATION</scope>
    <source>
        <strain evidence="4">SC5314 / ATCC MYA-2876</strain>
    </source>
</reference>
<dbReference type="PANTHER" id="PTHR47791:SF3">
    <property type="entry name" value="MEIOTICALLY UP-REGULATED GENE 191 PROTEIN"/>
    <property type="match status" value="1"/>
</dbReference>
<reference evidence="3 4" key="3">
    <citation type="journal article" date="2013" name="Genome Biol.">
        <title>Assembly of a phased diploid Candida albicans genome facilitates allele-specific measurements and provides a simple model for repeat and indel structure.</title>
        <authorList>
            <person name="Muzzey D."/>
            <person name="Schwartz K."/>
            <person name="Weissman J.S."/>
            <person name="Sherlock G."/>
        </authorList>
    </citation>
    <scope>NUCLEOTIDE SEQUENCE [LARGE SCALE GENOMIC DNA]</scope>
    <source>
        <strain evidence="4">SC5314 / ATCC MYA-2876</strain>
    </source>
</reference>
<proteinExistence type="predicted"/>
<protein>
    <recommendedName>
        <fullName evidence="5">Alpha-1,6-mannanase</fullName>
    </recommendedName>
</protein>
<dbReference type="CGD" id="CAL0000195287">
    <property type="gene designation" value="ECS1"/>
</dbReference>
<dbReference type="SUPFAM" id="SSF48208">
    <property type="entry name" value="Six-hairpin glycosidases"/>
    <property type="match status" value="1"/>
</dbReference>
<keyword evidence="4" id="KW-1185">Reference proteome</keyword>
<evidence type="ECO:0000313" key="2">
    <source>
        <dbReference type="CGD" id="CAL0000195287"/>
    </source>
</evidence>
<dbReference type="Pfam" id="PF03663">
    <property type="entry name" value="Glyco_hydro_76"/>
    <property type="match status" value="1"/>
</dbReference>
<feature type="signal peptide" evidence="1">
    <location>
        <begin position="1"/>
        <end position="20"/>
    </location>
</feature>
<dbReference type="PANTHER" id="PTHR47791">
    <property type="entry name" value="MEIOTICALLY UP-REGULATED GENE 191 PROTEIN"/>
    <property type="match status" value="1"/>
</dbReference>
<dbReference type="Proteomes" id="UP000000559">
    <property type="component" value="Chromosome 2"/>
</dbReference>
<dbReference type="InterPro" id="IPR008928">
    <property type="entry name" value="6-hairpin_glycosidase_sf"/>
</dbReference>
<dbReference type="OrthoDB" id="9984024at2759"/>
<name>A0A1D8PIN7_CANAL</name>
<evidence type="ECO:0000313" key="4">
    <source>
        <dbReference type="Proteomes" id="UP000000559"/>
    </source>
</evidence>
<feature type="chain" id="PRO_5009111111" description="Alpha-1,6-mannanase" evidence="1">
    <location>
        <begin position="21"/>
        <end position="401"/>
    </location>
</feature>
<dbReference type="GO" id="GO:0005975">
    <property type="term" value="P:carbohydrate metabolic process"/>
    <property type="evidence" value="ECO:0007669"/>
    <property type="project" value="InterPro"/>
</dbReference>
<dbReference type="eggNOG" id="ENOG502TCPB">
    <property type="taxonomic scope" value="Eukaryota"/>
</dbReference>
<sequence length="401" mass="45008">MNIIIISLILCLLNCSYTLSAPSTTLFPKRDTFNPTSAFNSAINATWSVFWNDQYQAFSENDPACSMTSTNNFTYTSVWNLAVAGKVIVESGDIFKTINVINNLYQYQNSQGWFATVPNSSESFVDDNCQVLWVFIEAYKLTSNAKYLSTANQLMQLIQQQWSNIGGVIWKVDSNYIASISTVEAALSAVKIYQYNQDDTLLTFANSCLGWLDEHLTDPADGFYYDGIDKNTWQVNKGKLTYTIGVAMSTYSYLYKYTNDLHYVLYAVKKAYGTLNSNVFLRSNGYWNNDLKYIHLLFAGFADVITMCGQKGYIANVVKQGEFIYNYDQLPNSLGSYLDFTNSQPLYNRYVQSTGDSSITMGSSNGGGGASENGYCGNQPKRSLLDNASAAQIFYQISRFY</sequence>
<accession>A0A1D8PIN7</accession>
<organism evidence="3 4">
    <name type="scientific">Candida albicans (strain SC5314 / ATCC MYA-2876)</name>
    <name type="common">Yeast</name>
    <dbReference type="NCBI Taxonomy" id="237561"/>
    <lineage>
        <taxon>Eukaryota</taxon>
        <taxon>Fungi</taxon>
        <taxon>Dikarya</taxon>
        <taxon>Ascomycota</taxon>
        <taxon>Saccharomycotina</taxon>
        <taxon>Pichiomycetes</taxon>
        <taxon>Debaryomycetaceae</taxon>
        <taxon>Candida/Lodderomyces clade</taxon>
        <taxon>Candida</taxon>
    </lineage>
</organism>
<evidence type="ECO:0000256" key="1">
    <source>
        <dbReference type="SAM" id="SignalP"/>
    </source>
</evidence>
<evidence type="ECO:0008006" key="5">
    <source>
        <dbReference type="Google" id="ProtNLM"/>
    </source>
</evidence>
<evidence type="ECO:0000313" key="3">
    <source>
        <dbReference type="EMBL" id="AOW27992.1"/>
    </source>
</evidence>
<dbReference type="InParanoid" id="A0A1D8PIN7"/>
<dbReference type="KEGG" id="cal:CAALFM_C210150WA"/>
<dbReference type="InterPro" id="IPR005198">
    <property type="entry name" value="Glyco_hydro_76"/>
</dbReference>
<dbReference type="RefSeq" id="XP_714411.2">
    <property type="nucleotide sequence ID" value="XM_709318.2"/>
</dbReference>
<dbReference type="Gene3D" id="1.50.10.20">
    <property type="match status" value="1"/>
</dbReference>
<dbReference type="InterPro" id="IPR053169">
    <property type="entry name" value="MUG_Protein"/>
</dbReference>
<gene>
    <name evidence="2" type="primary">ECS1</name>
    <name evidence="3" type="ordered locus">CAALFM_C210150WA</name>
    <name evidence="2" type="ordered locus">orf19.9335</name>
</gene>
<dbReference type="SMR" id="A0A1D8PIN7"/>
<dbReference type="AlphaFoldDB" id="A0A1D8PIN7"/>
<dbReference type="VEuPathDB" id="FungiDB:C2_10150W_A"/>